<evidence type="ECO:0000259" key="3">
    <source>
        <dbReference type="Pfam" id="PF10531"/>
    </source>
</evidence>
<dbReference type="GO" id="GO:0046930">
    <property type="term" value="C:pore complex"/>
    <property type="evidence" value="ECO:0007669"/>
    <property type="project" value="UniProtKB-KW"/>
</dbReference>
<name>A0A4Y8RQR5_9HYPH</name>
<dbReference type="GO" id="GO:0015288">
    <property type="term" value="F:porin activity"/>
    <property type="evidence" value="ECO:0007669"/>
    <property type="project" value="UniProtKB-KW"/>
</dbReference>
<dbReference type="GO" id="GO:0006811">
    <property type="term" value="P:monoatomic ion transport"/>
    <property type="evidence" value="ECO:0007669"/>
    <property type="project" value="UniProtKB-KW"/>
</dbReference>
<evidence type="ECO:0000256" key="1">
    <source>
        <dbReference type="ARBA" id="ARBA00022729"/>
    </source>
</evidence>
<evidence type="ECO:0000259" key="2">
    <source>
        <dbReference type="Pfam" id="PF02563"/>
    </source>
</evidence>
<comment type="caution">
    <text evidence="4">The sequence shown here is derived from an EMBL/GenBank/DDBJ whole genome shotgun (WGS) entry which is preliminary data.</text>
</comment>
<organism evidence="4 5">
    <name type="scientific">Jiella endophytica</name>
    <dbReference type="NCBI Taxonomy" id="2558362"/>
    <lineage>
        <taxon>Bacteria</taxon>
        <taxon>Pseudomonadati</taxon>
        <taxon>Pseudomonadota</taxon>
        <taxon>Alphaproteobacteria</taxon>
        <taxon>Hyphomicrobiales</taxon>
        <taxon>Aurantimonadaceae</taxon>
        <taxon>Jiella</taxon>
    </lineage>
</organism>
<feature type="domain" description="Polysaccharide export protein N-terminal" evidence="2">
    <location>
        <begin position="185"/>
        <end position="274"/>
    </location>
</feature>
<protein>
    <submittedName>
        <fullName evidence="4">Polysaccharide export protein</fullName>
    </submittedName>
</protein>
<dbReference type="InterPro" id="IPR019554">
    <property type="entry name" value="Soluble_ligand-bd"/>
</dbReference>
<dbReference type="PANTHER" id="PTHR33619:SF3">
    <property type="entry name" value="POLYSACCHARIDE EXPORT PROTEIN GFCE-RELATED"/>
    <property type="match status" value="1"/>
</dbReference>
<dbReference type="InterPro" id="IPR049712">
    <property type="entry name" value="Poly_export"/>
</dbReference>
<proteinExistence type="predicted"/>
<dbReference type="AlphaFoldDB" id="A0A4Y8RQR5"/>
<dbReference type="Pfam" id="PF02563">
    <property type="entry name" value="Poly_export"/>
    <property type="match status" value="1"/>
</dbReference>
<dbReference type="Gene3D" id="3.30.1950.10">
    <property type="entry name" value="wza like domain"/>
    <property type="match status" value="1"/>
</dbReference>
<dbReference type="Gene3D" id="3.10.560.10">
    <property type="entry name" value="Outer membrane lipoprotein wza domain like"/>
    <property type="match status" value="2"/>
</dbReference>
<dbReference type="Proteomes" id="UP000298179">
    <property type="component" value="Unassembled WGS sequence"/>
</dbReference>
<dbReference type="InterPro" id="IPR003715">
    <property type="entry name" value="Poly_export_N"/>
</dbReference>
<dbReference type="EMBL" id="SOZD01000002">
    <property type="protein sequence ID" value="TFF25420.1"/>
    <property type="molecule type" value="Genomic_DNA"/>
</dbReference>
<dbReference type="OrthoDB" id="7198507at2"/>
<dbReference type="Pfam" id="PF10531">
    <property type="entry name" value="SLBB"/>
    <property type="match status" value="1"/>
</dbReference>
<dbReference type="GO" id="GO:0009279">
    <property type="term" value="C:cell outer membrane"/>
    <property type="evidence" value="ECO:0007669"/>
    <property type="project" value="UniProtKB-SubCell"/>
</dbReference>
<evidence type="ECO:0000313" key="4">
    <source>
        <dbReference type="EMBL" id="TFF25420.1"/>
    </source>
</evidence>
<accession>A0A4Y8RQR5</accession>
<keyword evidence="1" id="KW-0732">Signal</keyword>
<feature type="domain" description="Soluble ligand binding" evidence="3">
    <location>
        <begin position="282"/>
        <end position="330"/>
    </location>
</feature>
<dbReference type="PANTHER" id="PTHR33619">
    <property type="entry name" value="POLYSACCHARIDE EXPORT PROTEIN GFCE-RELATED"/>
    <property type="match status" value="1"/>
</dbReference>
<keyword evidence="5" id="KW-1185">Reference proteome</keyword>
<reference evidence="4 5" key="1">
    <citation type="submission" date="2019-03" db="EMBL/GenBank/DDBJ databases">
        <title>Jiella endophytica sp. nov., a novel endophytic bacterium isolated from root of Ficus microcarpa Linn. f.</title>
        <authorList>
            <person name="Tuo L."/>
        </authorList>
    </citation>
    <scope>NUCLEOTIDE SEQUENCE [LARGE SCALE GENOMIC DNA]</scope>
    <source>
        <strain evidence="4 5">CBS5Q-3</strain>
    </source>
</reference>
<gene>
    <name evidence="4" type="ORF">E3C22_08680</name>
</gene>
<sequence length="509" mass="52996">MFALFTLVARQCGRRCGMCPLRWRRRALCFLTGSGSGRMAAASGETPVAISTPCGDRVGGMRALAPAPAGTGRISMEYQSMAGTQRVRGETCGTAVACSGSSRKEPQRRRVAGVALSALMAGLLSGCAALPAAGPTAGAFVGNVDETAVQWRDGYLLVPVDPTVLAYQQEEPRPTFRAIASRSLPSDTGIGVGDVVQVTLFEAGVGGLFSSLNAGGQGSSSVALPQQQVARDGSITIPYAGRVQVAGSTASTVEKRIVAALRDRAIEPQAVVSVAQGNSTAVTVTGDAVAGASVPIPTSGLKLLDLIARVGGPRTPIYETAVSLTRSGRTVQMPFSELVNNPEEDVYVRPGDVVLLTRQPRTYVALGATGSNNQLPLQGYQMSLAEALAQVGGLNPTLANPMGVFVLRREPGPEMLARYEGAAFERTAPGEPGATRLSGDVPVIYRFNLREPSGLIYAQDFRIHSGDMIYVATAPYVPVKQVFDALSGVVSPALSTVSTVSVAADRLSK</sequence>
<evidence type="ECO:0000313" key="5">
    <source>
        <dbReference type="Proteomes" id="UP000298179"/>
    </source>
</evidence>
<dbReference type="GO" id="GO:0015159">
    <property type="term" value="F:polysaccharide transmembrane transporter activity"/>
    <property type="evidence" value="ECO:0007669"/>
    <property type="project" value="InterPro"/>
</dbReference>